<evidence type="ECO:0000256" key="2">
    <source>
        <dbReference type="ARBA" id="ARBA00023136"/>
    </source>
</evidence>
<protein>
    <recommendedName>
        <fullName evidence="7">Mce-associated membrane protein</fullName>
    </recommendedName>
</protein>
<keyword evidence="4" id="KW-1133">Transmembrane helix</keyword>
<feature type="compositionally biased region" description="Basic residues" evidence="3">
    <location>
        <begin position="139"/>
        <end position="149"/>
    </location>
</feature>
<accession>A0ABR7WBC8</accession>
<sequence>MTSDKPEDTTPDPSPENTEEQASAPSRPVRRAPVRKAPVRKAPLGRGRKQPPSSATSGAAAAPAEEPSSDAVDNAEEKDKGDTANGGTGVSDADKSDADKSDADKSDADKSDAEKGDAGKSDSEEQSVPVAGDQLTYRERRRARNAASRRSRDDRLAGDGSAVRYKGTDSSRTKRIVLASVCGVVIVACVAVSVIFAVGINRYDTKNDLRAEYSDFASQMIVNLTTLNPNNVDGALKTLQDKTSGKAQQQMQDSMKQAVGLVKDQKIDTKTTILSEAVTKAEPDEGTAIVVYGWQMKNPDPKEETIVQTFRWRVQMTRINGDLKMTNFEWVT</sequence>
<evidence type="ECO:0000256" key="3">
    <source>
        <dbReference type="SAM" id="MobiDB-lite"/>
    </source>
</evidence>
<name>A0ABR7WBC8_9ACTN</name>
<keyword evidence="2 4" id="KW-0472">Membrane</keyword>
<feature type="compositionally biased region" description="Basic and acidic residues" evidence="3">
    <location>
        <begin position="92"/>
        <end position="123"/>
    </location>
</feature>
<feature type="transmembrane region" description="Helical" evidence="4">
    <location>
        <begin position="176"/>
        <end position="200"/>
    </location>
</feature>
<feature type="compositionally biased region" description="Low complexity" evidence="3">
    <location>
        <begin position="51"/>
        <end position="71"/>
    </location>
</feature>
<gene>
    <name evidence="5" type="ORF">IDF66_06135</name>
</gene>
<dbReference type="EMBL" id="JACWMS010000001">
    <property type="protein sequence ID" value="MBD1319157.1"/>
    <property type="molecule type" value="Genomic_DNA"/>
</dbReference>
<evidence type="ECO:0000313" key="6">
    <source>
        <dbReference type="Proteomes" id="UP000602395"/>
    </source>
</evidence>
<comment type="caution">
    <text evidence="5">The sequence shown here is derived from an EMBL/GenBank/DDBJ whole genome shotgun (WGS) entry which is preliminary data.</text>
</comment>
<organism evidence="5 6">
    <name type="scientific">Gordonia hankookensis</name>
    <dbReference type="NCBI Taxonomy" id="589403"/>
    <lineage>
        <taxon>Bacteria</taxon>
        <taxon>Bacillati</taxon>
        <taxon>Actinomycetota</taxon>
        <taxon>Actinomycetes</taxon>
        <taxon>Mycobacteriales</taxon>
        <taxon>Gordoniaceae</taxon>
        <taxon>Gordonia</taxon>
    </lineage>
</organism>
<keyword evidence="6" id="KW-1185">Reference proteome</keyword>
<comment type="subcellular location">
    <subcellularLocation>
        <location evidence="1">Membrane</location>
    </subcellularLocation>
</comment>
<dbReference type="PANTHER" id="PTHR37042:SF4">
    <property type="entry name" value="OUTER MEMBRANE PROTEIN RV1973"/>
    <property type="match status" value="1"/>
</dbReference>
<evidence type="ECO:0008006" key="7">
    <source>
        <dbReference type="Google" id="ProtNLM"/>
    </source>
</evidence>
<dbReference type="RefSeq" id="WP_190266052.1">
    <property type="nucleotide sequence ID" value="NZ_BAABAD010000003.1"/>
</dbReference>
<feature type="compositionally biased region" description="Basic residues" evidence="3">
    <location>
        <begin position="28"/>
        <end position="39"/>
    </location>
</feature>
<evidence type="ECO:0000256" key="4">
    <source>
        <dbReference type="SAM" id="Phobius"/>
    </source>
</evidence>
<dbReference type="Proteomes" id="UP000602395">
    <property type="component" value="Unassembled WGS sequence"/>
</dbReference>
<dbReference type="PANTHER" id="PTHR37042">
    <property type="entry name" value="OUTER MEMBRANE PROTEIN RV1973"/>
    <property type="match status" value="1"/>
</dbReference>
<feature type="region of interest" description="Disordered" evidence="3">
    <location>
        <begin position="1"/>
        <end position="166"/>
    </location>
</feature>
<reference evidence="5 6" key="1">
    <citation type="submission" date="2020-09" db="EMBL/GenBank/DDBJ databases">
        <title>Novel species in genus Gordonia.</title>
        <authorList>
            <person name="Zhang G."/>
        </authorList>
    </citation>
    <scope>NUCLEOTIDE SEQUENCE [LARGE SCALE GENOMIC DNA]</scope>
    <source>
        <strain evidence="5 6">ON-33</strain>
    </source>
</reference>
<proteinExistence type="predicted"/>
<evidence type="ECO:0000256" key="1">
    <source>
        <dbReference type="ARBA" id="ARBA00004370"/>
    </source>
</evidence>
<keyword evidence="4" id="KW-0812">Transmembrane</keyword>
<evidence type="ECO:0000313" key="5">
    <source>
        <dbReference type="EMBL" id="MBD1319157.1"/>
    </source>
</evidence>